<protein>
    <submittedName>
        <fullName evidence="1">Uncharacterized protein</fullName>
    </submittedName>
</protein>
<keyword evidence="2" id="KW-1185">Reference proteome</keyword>
<dbReference type="Proteomes" id="UP000585474">
    <property type="component" value="Unassembled WGS sequence"/>
</dbReference>
<gene>
    <name evidence="1" type="ORF">Acr_02g0014130</name>
</gene>
<name>A0A7J0E9M2_9ERIC</name>
<organism evidence="1 2">
    <name type="scientific">Actinidia rufa</name>
    <dbReference type="NCBI Taxonomy" id="165716"/>
    <lineage>
        <taxon>Eukaryota</taxon>
        <taxon>Viridiplantae</taxon>
        <taxon>Streptophyta</taxon>
        <taxon>Embryophyta</taxon>
        <taxon>Tracheophyta</taxon>
        <taxon>Spermatophyta</taxon>
        <taxon>Magnoliopsida</taxon>
        <taxon>eudicotyledons</taxon>
        <taxon>Gunneridae</taxon>
        <taxon>Pentapetalae</taxon>
        <taxon>asterids</taxon>
        <taxon>Ericales</taxon>
        <taxon>Actinidiaceae</taxon>
        <taxon>Actinidia</taxon>
    </lineage>
</organism>
<comment type="caution">
    <text evidence="1">The sequence shown here is derived from an EMBL/GenBank/DDBJ whole genome shotgun (WGS) entry which is preliminary data.</text>
</comment>
<evidence type="ECO:0000313" key="2">
    <source>
        <dbReference type="Proteomes" id="UP000585474"/>
    </source>
</evidence>
<dbReference type="AlphaFoldDB" id="A0A7J0E9M2"/>
<sequence length="40" mass="4447">MRRTPHAPRTPYAPRAPRAPHAILISARRRTSDLIVVSSA</sequence>
<dbReference type="EMBL" id="BJWL01000002">
    <property type="protein sequence ID" value="GFY83173.1"/>
    <property type="molecule type" value="Genomic_DNA"/>
</dbReference>
<accession>A0A7J0E9M2</accession>
<evidence type="ECO:0000313" key="1">
    <source>
        <dbReference type="EMBL" id="GFY83173.1"/>
    </source>
</evidence>
<proteinExistence type="predicted"/>
<reference evidence="1 2" key="1">
    <citation type="submission" date="2019-07" db="EMBL/GenBank/DDBJ databases">
        <title>De Novo Assembly of kiwifruit Actinidia rufa.</title>
        <authorList>
            <person name="Sugita-Konishi S."/>
            <person name="Sato K."/>
            <person name="Mori E."/>
            <person name="Abe Y."/>
            <person name="Kisaki G."/>
            <person name="Hamano K."/>
            <person name="Suezawa K."/>
            <person name="Otani M."/>
            <person name="Fukuda T."/>
            <person name="Manabe T."/>
            <person name="Gomi K."/>
            <person name="Tabuchi M."/>
            <person name="Akimitsu K."/>
            <person name="Kataoka I."/>
        </authorList>
    </citation>
    <scope>NUCLEOTIDE SEQUENCE [LARGE SCALE GENOMIC DNA]</scope>
    <source>
        <strain evidence="2">cv. Fuchu</strain>
    </source>
</reference>